<dbReference type="InterPro" id="IPR020581">
    <property type="entry name" value="GDC_P"/>
</dbReference>
<dbReference type="InterPro" id="IPR049316">
    <property type="entry name" value="GDC-P_C"/>
</dbReference>
<comment type="similarity">
    <text evidence="3 8">Belongs to the GcvP family.</text>
</comment>
<keyword evidence="5 8" id="KW-0663">Pyridoxal phosphate</keyword>
<evidence type="ECO:0000256" key="4">
    <source>
        <dbReference type="ARBA" id="ARBA00011690"/>
    </source>
</evidence>
<keyword evidence="12" id="KW-1185">Reference proteome</keyword>
<dbReference type="InterPro" id="IPR049315">
    <property type="entry name" value="GDC-P_N"/>
</dbReference>
<dbReference type="CDD" id="cd00613">
    <property type="entry name" value="GDC-P"/>
    <property type="match status" value="2"/>
</dbReference>
<name>A0ABT8DXS9_9BURK</name>
<accession>A0ABT8DXS9</accession>
<dbReference type="Gene3D" id="3.40.640.10">
    <property type="entry name" value="Type I PLP-dependent aspartate aminotransferase-like (Major domain)"/>
    <property type="match status" value="2"/>
</dbReference>
<dbReference type="PANTHER" id="PTHR11773:SF1">
    <property type="entry name" value="GLYCINE DEHYDROGENASE (DECARBOXYLATING), MITOCHONDRIAL"/>
    <property type="match status" value="1"/>
</dbReference>
<comment type="catalytic activity">
    <reaction evidence="7 8">
        <text>N(6)-[(R)-lipoyl]-L-lysyl-[glycine-cleavage complex H protein] + glycine + H(+) = N(6)-[(R)-S(8)-aminomethyldihydrolipoyl]-L-lysyl-[glycine-cleavage complex H protein] + CO2</text>
        <dbReference type="Rhea" id="RHEA:24304"/>
        <dbReference type="Rhea" id="RHEA-COMP:10494"/>
        <dbReference type="Rhea" id="RHEA-COMP:10495"/>
        <dbReference type="ChEBI" id="CHEBI:15378"/>
        <dbReference type="ChEBI" id="CHEBI:16526"/>
        <dbReference type="ChEBI" id="CHEBI:57305"/>
        <dbReference type="ChEBI" id="CHEBI:83099"/>
        <dbReference type="ChEBI" id="CHEBI:83143"/>
        <dbReference type="EC" id="1.4.4.2"/>
    </reaction>
</comment>
<dbReference type="PANTHER" id="PTHR11773">
    <property type="entry name" value="GLYCINE DEHYDROGENASE, DECARBOXYLATING"/>
    <property type="match status" value="1"/>
</dbReference>
<feature type="modified residue" description="N6-(pyridoxal phosphate)lysine" evidence="8">
    <location>
        <position position="701"/>
    </location>
</feature>
<dbReference type="GO" id="GO:0004375">
    <property type="term" value="F:glycine dehydrogenase (decarboxylating) activity"/>
    <property type="evidence" value="ECO:0007669"/>
    <property type="project" value="UniProtKB-EC"/>
</dbReference>
<dbReference type="InterPro" id="IPR015422">
    <property type="entry name" value="PyrdxlP-dep_Trfase_small"/>
</dbReference>
<dbReference type="InterPro" id="IPR015421">
    <property type="entry name" value="PyrdxlP-dep_Trfase_major"/>
</dbReference>
<organism evidence="11 12">
    <name type="scientific">Roseateles violae</name>
    <dbReference type="NCBI Taxonomy" id="3058042"/>
    <lineage>
        <taxon>Bacteria</taxon>
        <taxon>Pseudomonadati</taxon>
        <taxon>Pseudomonadota</taxon>
        <taxon>Betaproteobacteria</taxon>
        <taxon>Burkholderiales</taxon>
        <taxon>Sphaerotilaceae</taxon>
        <taxon>Roseateles</taxon>
    </lineage>
</organism>
<comment type="function">
    <text evidence="2 8">The glycine cleavage system catalyzes the degradation of glycine. The P protein binds the alpha-amino group of glycine through its pyridoxal phosphate cofactor; CO(2) is released and the remaining methylamine moiety is then transferred to the lipoamide cofactor of the H protein.</text>
</comment>
<feature type="domain" description="Glycine cleavage system P-protein N-terminal" evidence="9">
    <location>
        <begin position="21"/>
        <end position="439"/>
    </location>
</feature>
<dbReference type="InterPro" id="IPR003437">
    <property type="entry name" value="GcvP"/>
</dbReference>
<evidence type="ECO:0000256" key="1">
    <source>
        <dbReference type="ARBA" id="ARBA00001933"/>
    </source>
</evidence>
<evidence type="ECO:0000259" key="9">
    <source>
        <dbReference type="Pfam" id="PF02347"/>
    </source>
</evidence>
<comment type="caution">
    <text evidence="11">The sequence shown here is derived from an EMBL/GenBank/DDBJ whole genome shotgun (WGS) entry which is preliminary data.</text>
</comment>
<comment type="subunit">
    <text evidence="4 8">The glycine cleavage system is composed of four proteins: P, T, L and H.</text>
</comment>
<dbReference type="HAMAP" id="MF_00711">
    <property type="entry name" value="GcvP"/>
    <property type="match status" value="1"/>
</dbReference>
<evidence type="ECO:0000256" key="2">
    <source>
        <dbReference type="ARBA" id="ARBA00003788"/>
    </source>
</evidence>
<gene>
    <name evidence="8 11" type="primary">gcvP</name>
    <name evidence="11" type="ORF">QWJ38_15005</name>
</gene>
<dbReference type="Pfam" id="PF02347">
    <property type="entry name" value="GDC-P"/>
    <property type="match status" value="2"/>
</dbReference>
<evidence type="ECO:0000256" key="5">
    <source>
        <dbReference type="ARBA" id="ARBA00022898"/>
    </source>
</evidence>
<dbReference type="Proteomes" id="UP001228044">
    <property type="component" value="Unassembled WGS sequence"/>
</dbReference>
<keyword evidence="6 8" id="KW-0560">Oxidoreductase</keyword>
<dbReference type="RefSeq" id="WP_290359921.1">
    <property type="nucleotide sequence ID" value="NZ_JAUHHC010000004.1"/>
</dbReference>
<feature type="domain" description="Glycine dehydrogenase C-terminal" evidence="10">
    <location>
        <begin position="773"/>
        <end position="903"/>
    </location>
</feature>
<dbReference type="InterPro" id="IPR015424">
    <property type="entry name" value="PyrdxlP-dep_Trfase"/>
</dbReference>
<evidence type="ECO:0000256" key="8">
    <source>
        <dbReference type="HAMAP-Rule" id="MF_00711"/>
    </source>
</evidence>
<evidence type="ECO:0000313" key="12">
    <source>
        <dbReference type="Proteomes" id="UP001228044"/>
    </source>
</evidence>
<sequence>MLMSALKPLGELENAAEFQARHIGPDAADEAGMLSVIGAASRRALIEAIVPASIKRSVGMALPAALTEAQALAELKTVAAQNKVLKSYIGQGYYDTLTPGVILRNILENPAWYTAYTPYQAEISQGRMEALVNFQTMVCDLTGMAIANSSMLDEATSAAEAMTLAARVGKSKSQLFFVADDVLPQTLEVVRTRAEPLGITVQVGPAAEAAASGCFAALLQYPGVNGEIRALQPIADALHAQGALLIAAADLLALTLLKAPGEQGADIAVGTSQRFGMPMCNGGPHAAYIACKDEFKRNLPGRLVGVSVDTHGNPAYRLALQTREQHIRREKATSNICTAQVLPAVVASMYAVYHGPQGLKRIAQRVASYTALLAKLLGDQKGNGFFDTVEVSTGAQTDAILARAVAAGMNFRRASAGSITISLDETTTRADLQAILAVFDKTADFAAFENGVESGIPAALQRTSSFLTHPVFNTHHSETEMLRYLRALADKDLALDRTMIPLGSCTMKLNATSEMIPITWPEFAGVHPFAPHDQLRGYELLNTQLTSWLCQATGYAGISLQPNAGSQGEYAGLLAIKAWHESRGEGHRKICLIPESAHGTNPASAQMVGMQVVVTKCDKEGNIDLDDLRAKCELHSQSLAAIMITYPSTYGVFDTHVKEICQLVKSHGGRVYVDGANMNALVGVAAPGEFGGDVSHLNLHKTFCIPHGGGGPGVGPVCVVADLVPFLPTHRAAGYVSETAIGAVSAAPLGNAAVLPISWMYVRMMGADGLTAATETAILSANYVAARLSDAYDIHFSGNIEGVKGGGVAHECILDLRPLKDTSGVSAEDVAKRLIDYGFHAPTLSFPVAGTLMVEPTESESKFELDRFCDAMLQIRAEIAKVEAGVEAGGWSREDNPLVNAPHTAESLLKSEWTHGYSREEAAYPVASLRRQKYWVPVGRVDNVYGDRNLFCSCVPLSEYEKA</sequence>
<dbReference type="Gene3D" id="3.90.1150.10">
    <property type="entry name" value="Aspartate Aminotransferase, domain 1"/>
    <property type="match status" value="2"/>
</dbReference>
<reference evidence="11 12" key="1">
    <citation type="submission" date="2023-06" db="EMBL/GenBank/DDBJ databases">
        <title>Pelomonas sp. PFR6 16S ribosomal RNA gene Genome sequencing and assembly.</title>
        <authorList>
            <person name="Woo H."/>
        </authorList>
    </citation>
    <scope>NUCLEOTIDE SEQUENCE [LARGE SCALE GENOMIC DNA]</scope>
    <source>
        <strain evidence="11 12">PFR6</strain>
    </source>
</reference>
<dbReference type="Pfam" id="PF21478">
    <property type="entry name" value="GcvP2_C"/>
    <property type="match status" value="1"/>
</dbReference>
<evidence type="ECO:0000256" key="3">
    <source>
        <dbReference type="ARBA" id="ARBA00010756"/>
    </source>
</evidence>
<feature type="domain" description="Glycine cleavage system P-protein N-terminal" evidence="9">
    <location>
        <begin position="449"/>
        <end position="727"/>
    </location>
</feature>
<evidence type="ECO:0000256" key="7">
    <source>
        <dbReference type="ARBA" id="ARBA00049026"/>
    </source>
</evidence>
<evidence type="ECO:0000259" key="10">
    <source>
        <dbReference type="Pfam" id="PF21478"/>
    </source>
</evidence>
<dbReference type="SUPFAM" id="SSF53383">
    <property type="entry name" value="PLP-dependent transferases"/>
    <property type="match status" value="2"/>
</dbReference>
<dbReference type="NCBIfam" id="TIGR00461">
    <property type="entry name" value="gcvP"/>
    <property type="match status" value="1"/>
</dbReference>
<evidence type="ECO:0000256" key="6">
    <source>
        <dbReference type="ARBA" id="ARBA00023002"/>
    </source>
</evidence>
<protein>
    <recommendedName>
        <fullName evidence="8">Glycine dehydrogenase (decarboxylating)</fullName>
        <ecNumber evidence="8">1.4.4.2</ecNumber>
    </recommendedName>
    <alternativeName>
        <fullName evidence="8">Glycine cleavage system P-protein</fullName>
    </alternativeName>
    <alternativeName>
        <fullName evidence="8">Glycine decarboxylase</fullName>
    </alternativeName>
    <alternativeName>
        <fullName evidence="8">Glycine dehydrogenase (aminomethyl-transferring)</fullName>
    </alternativeName>
</protein>
<proteinExistence type="inferred from homology"/>
<evidence type="ECO:0000313" key="11">
    <source>
        <dbReference type="EMBL" id="MDN3921601.1"/>
    </source>
</evidence>
<dbReference type="EC" id="1.4.4.2" evidence="8"/>
<dbReference type="EMBL" id="JAUHHC010000004">
    <property type="protein sequence ID" value="MDN3921601.1"/>
    <property type="molecule type" value="Genomic_DNA"/>
</dbReference>
<comment type="cofactor">
    <cofactor evidence="1 8">
        <name>pyridoxal 5'-phosphate</name>
        <dbReference type="ChEBI" id="CHEBI:597326"/>
    </cofactor>
</comment>
<dbReference type="NCBIfam" id="NF003346">
    <property type="entry name" value="PRK04366.1"/>
    <property type="match status" value="1"/>
</dbReference>